<dbReference type="SMART" id="SM00028">
    <property type="entry name" value="TPR"/>
    <property type="match status" value="4"/>
</dbReference>
<dbReference type="Pfam" id="PF13424">
    <property type="entry name" value="TPR_12"/>
    <property type="match status" value="1"/>
</dbReference>
<dbReference type="InterPro" id="IPR001054">
    <property type="entry name" value="A/G_cyclase"/>
</dbReference>
<dbReference type="SMART" id="SM00044">
    <property type="entry name" value="CYCc"/>
    <property type="match status" value="1"/>
</dbReference>
<evidence type="ECO:0000313" key="6">
    <source>
        <dbReference type="Proteomes" id="UP000295361"/>
    </source>
</evidence>
<reference evidence="5 6" key="1">
    <citation type="submission" date="2019-03" db="EMBL/GenBank/DDBJ databases">
        <title>Genomic Encyclopedia of Type Strains, Phase IV (KMG-IV): sequencing the most valuable type-strain genomes for metagenomic binning, comparative biology and taxonomic classification.</title>
        <authorList>
            <person name="Goeker M."/>
        </authorList>
    </citation>
    <scope>NUCLEOTIDE SEQUENCE [LARGE SCALE GENOMIC DNA]</scope>
    <source>
        <strain evidence="5 6">DSM 16998</strain>
    </source>
</reference>
<dbReference type="CDD" id="cd07302">
    <property type="entry name" value="CHD"/>
    <property type="match status" value="1"/>
</dbReference>
<gene>
    <name evidence="5" type="ORF">DES47_105175</name>
</gene>
<dbReference type="SUPFAM" id="SSF48452">
    <property type="entry name" value="TPR-like"/>
    <property type="match status" value="1"/>
</dbReference>
<keyword evidence="1" id="KW-0547">Nucleotide-binding</keyword>
<dbReference type="EMBL" id="SNXS01000005">
    <property type="protein sequence ID" value="TDP63173.1"/>
    <property type="molecule type" value="Genomic_DNA"/>
</dbReference>
<organism evidence="5 6">
    <name type="scientific">Roseateles toxinivorans</name>
    <dbReference type="NCBI Taxonomy" id="270368"/>
    <lineage>
        <taxon>Bacteria</taxon>
        <taxon>Pseudomonadati</taxon>
        <taxon>Pseudomonadota</taxon>
        <taxon>Betaproteobacteria</taxon>
        <taxon>Burkholderiales</taxon>
        <taxon>Sphaerotilaceae</taxon>
        <taxon>Roseateles</taxon>
    </lineage>
</organism>
<keyword evidence="6" id="KW-1185">Reference proteome</keyword>
<evidence type="ECO:0000313" key="5">
    <source>
        <dbReference type="EMBL" id="TDP63173.1"/>
    </source>
</evidence>
<proteinExistence type="predicted"/>
<dbReference type="GO" id="GO:0005737">
    <property type="term" value="C:cytoplasm"/>
    <property type="evidence" value="ECO:0007669"/>
    <property type="project" value="TreeGrafter"/>
</dbReference>
<comment type="caution">
    <text evidence="5">The sequence shown here is derived from an EMBL/GenBank/DDBJ whole genome shotgun (WGS) entry which is preliminary data.</text>
</comment>
<dbReference type="InterPro" id="IPR041664">
    <property type="entry name" value="AAA_16"/>
</dbReference>
<dbReference type="GO" id="GO:0004016">
    <property type="term" value="F:adenylate cyclase activity"/>
    <property type="evidence" value="ECO:0007669"/>
    <property type="project" value="TreeGrafter"/>
</dbReference>
<dbReference type="Pfam" id="PF00211">
    <property type="entry name" value="Guanylate_cyc"/>
    <property type="match status" value="1"/>
</dbReference>
<dbReference type="Proteomes" id="UP000295361">
    <property type="component" value="Unassembled WGS sequence"/>
</dbReference>
<accession>A0A4R6QJU7</accession>
<protein>
    <submittedName>
        <fullName evidence="5">Tetratricopeptide repeat protein</fullName>
    </submittedName>
</protein>
<dbReference type="SUPFAM" id="SSF55073">
    <property type="entry name" value="Nucleotide cyclase"/>
    <property type="match status" value="1"/>
</dbReference>
<dbReference type="GO" id="GO:0005524">
    <property type="term" value="F:ATP binding"/>
    <property type="evidence" value="ECO:0007669"/>
    <property type="project" value="UniProtKB-KW"/>
</dbReference>
<dbReference type="PANTHER" id="PTHR16305">
    <property type="entry name" value="TESTICULAR SOLUBLE ADENYLYL CYCLASE"/>
    <property type="match status" value="1"/>
</dbReference>
<keyword evidence="3" id="KW-0175">Coiled coil</keyword>
<dbReference type="GO" id="GO:0035556">
    <property type="term" value="P:intracellular signal transduction"/>
    <property type="evidence" value="ECO:0007669"/>
    <property type="project" value="InterPro"/>
</dbReference>
<feature type="coiled-coil region" evidence="3">
    <location>
        <begin position="724"/>
        <end position="768"/>
    </location>
</feature>
<keyword evidence="2" id="KW-0067">ATP-binding</keyword>
<dbReference type="InParanoid" id="A0A4R6QJU7"/>
<dbReference type="SUPFAM" id="SSF52540">
    <property type="entry name" value="P-loop containing nucleoside triphosphate hydrolases"/>
    <property type="match status" value="1"/>
</dbReference>
<dbReference type="Gene3D" id="1.25.40.10">
    <property type="entry name" value="Tetratricopeptide repeat domain"/>
    <property type="match status" value="2"/>
</dbReference>
<name>A0A4R6QJU7_9BURK</name>
<dbReference type="InterPro" id="IPR027417">
    <property type="entry name" value="P-loop_NTPase"/>
</dbReference>
<dbReference type="PROSITE" id="PS50125">
    <property type="entry name" value="GUANYLATE_CYCLASE_2"/>
    <property type="match status" value="1"/>
</dbReference>
<evidence type="ECO:0000256" key="1">
    <source>
        <dbReference type="ARBA" id="ARBA00022741"/>
    </source>
</evidence>
<dbReference type="InterPro" id="IPR019734">
    <property type="entry name" value="TPR_rpt"/>
</dbReference>
<dbReference type="InterPro" id="IPR011990">
    <property type="entry name" value="TPR-like_helical_dom_sf"/>
</dbReference>
<feature type="domain" description="Guanylate cyclase" evidence="4">
    <location>
        <begin position="55"/>
        <end position="185"/>
    </location>
</feature>
<dbReference type="Gene3D" id="3.30.70.1230">
    <property type="entry name" value="Nucleotide cyclase"/>
    <property type="match status" value="1"/>
</dbReference>
<evidence type="ECO:0000256" key="2">
    <source>
        <dbReference type="ARBA" id="ARBA00022840"/>
    </source>
</evidence>
<dbReference type="RefSeq" id="WP_166652073.1">
    <property type="nucleotide sequence ID" value="NZ_SNXS01000005.1"/>
</dbReference>
<dbReference type="InterPro" id="IPR029787">
    <property type="entry name" value="Nucleotide_cyclase"/>
</dbReference>
<dbReference type="Pfam" id="PF13191">
    <property type="entry name" value="AAA_16"/>
    <property type="match status" value="1"/>
</dbReference>
<dbReference type="AlphaFoldDB" id="A0A4R6QJU7"/>
<dbReference type="GO" id="GO:0009190">
    <property type="term" value="P:cyclic nucleotide biosynthetic process"/>
    <property type="evidence" value="ECO:0007669"/>
    <property type="project" value="InterPro"/>
</dbReference>
<sequence length="1108" mass="120683">MTEQEQIEAGMAALEAQRGTLGDAVVDVAIAAMRTQLQGLLRSVAAPAQQLKQVTVMFIDTVGSTAMGQGLDPEDVQAVIDGALERFTAIVQRFSGRVLQYAGDGLLAVFGADEAHEDDPERAIRAGLEVLAEAQRHATRVARDLRVTGFQVRVGINTGPVLLGGGVDAEGTIRGATVNLAARMEQSAPPGELRISHDSYRHVRGLFRVSEQPPLIVKGYDQPLATYLVQGVQPRAFHTGSRGIEGLEVRMVAREAEMELLQEAWGAVARKAAFSSVLVVAEAGLGKSRLLQEFERWVEDQDRPALVLRGRADPRAQSHPFGLLRDLLCRSLQISEEDDPATARRKFCEGLLPRFDMGAEEGEAHAHLLGHLIGLDFSGSPHLRGILEDGRQIRNRGFHAVAQMLRIAHARDGLPNLLLLDDLHWADDGSLDFVDYLLQVNRDVPTLMLGLTRPLLFERRADWAEGEATHQRIDLQPLDKRGSRELANVLLQRLNPVPPTLRELITGGAEGNPFYMEELLRMLIDEGAIAVQGGRWHLLPDKLQAAQVPPTLTGVLQARLDTLAPHEKLSLQQAAVIGFVFWDQALAALDAQALQPLDAQIRRGLVVPHDRAAFEGQNEYAFKHQILHQVTYDSLLRRSRREYHAKAAAWLVHLGESGASGLSQTLGPAAEHFERAGDMRNALSYFVRAAEDAAARYANEAMLGFVARGLALAQGDDHEARWRLLRLRERLLQTREDRAAHEADLQALAELAERLDDDQRRIEVLLRQAFVLRAAGDFEAAERADRAGFALAAGLPEVPPALFPSLATTLTGRGDYAGAREVSEQGLALARRQGDRVGESKLVNALGLIAMEQGDLATAADCFERGLLMVREARDRGAEGLRLNNLGSVYPRLGDYAKARQHLDQGLRLARALGQRDTEAVVLLNTGSVAHLQGDDTSALAHANAALEAAAASGQRDLEAYARLVAGHAELGLGRLEAAQTAYADSRDRLLQLKMRGQQVLDPVSGLARVALARGQVAEALRQVELILAHLAGGGSLDGTEEPLLLPLTCYQVLLAAGDVRALEVLAAAHAELQAQAARISDARVRQGFLSNVPHNREIVRAWEALNR</sequence>
<evidence type="ECO:0000256" key="3">
    <source>
        <dbReference type="SAM" id="Coils"/>
    </source>
</evidence>
<dbReference type="PANTHER" id="PTHR16305:SF28">
    <property type="entry name" value="GUANYLATE CYCLASE DOMAIN-CONTAINING PROTEIN"/>
    <property type="match status" value="1"/>
</dbReference>
<evidence type="ECO:0000259" key="4">
    <source>
        <dbReference type="PROSITE" id="PS50125"/>
    </source>
</evidence>